<dbReference type="RefSeq" id="WP_168569228.1">
    <property type="nucleotide sequence ID" value="NZ_CP051167.1"/>
</dbReference>
<dbReference type="Proteomes" id="UP000500857">
    <property type="component" value="Chromosome"/>
</dbReference>
<feature type="signal peptide" evidence="2">
    <location>
        <begin position="1"/>
        <end position="30"/>
    </location>
</feature>
<evidence type="ECO:0000256" key="1">
    <source>
        <dbReference type="SAM" id="MobiDB-lite"/>
    </source>
</evidence>
<gene>
    <name evidence="3" type="ORF">HCG48_11240</name>
</gene>
<name>A0A6H1TZ75_9CYAN</name>
<sequence>MARNRSGLRKRVLSALMGLGAIVIPLQARAQAAEVGTDSQIARVNPADIEMLVKFEAPEGEGDPEEDGTAGGATRSQHHCISPSPSYRELTLLLPIAQSGLTTAQHPTFFVYVPPTTASQAEFVLRDGDGDGIYQTTVSLGNAPGILRIDLPESLPALEFGHRYQWSFAMICQPSDRLQDWVVDGWIERTELDPQLASQLEGATPLERAAAYGNAGIWYDTLSTLASLRTAQPHSDGLANTWENLLKSEAVQLGQIAREPLLSCCTSNP</sequence>
<keyword evidence="4" id="KW-1185">Reference proteome</keyword>
<protein>
    <submittedName>
        <fullName evidence="3">DUF928 domain-containing protein</fullName>
    </submittedName>
</protein>
<evidence type="ECO:0000313" key="4">
    <source>
        <dbReference type="Proteomes" id="UP000500857"/>
    </source>
</evidence>
<keyword evidence="2" id="KW-0732">Signal</keyword>
<feature type="chain" id="PRO_5026133600" evidence="2">
    <location>
        <begin position="31"/>
        <end position="269"/>
    </location>
</feature>
<dbReference type="EMBL" id="CP051167">
    <property type="protein sequence ID" value="QIZ71073.1"/>
    <property type="molecule type" value="Genomic_DNA"/>
</dbReference>
<dbReference type="KEGG" id="oxy:HCG48_11240"/>
<dbReference type="InterPro" id="IPR010328">
    <property type="entry name" value="DUF928"/>
</dbReference>
<feature type="compositionally biased region" description="Acidic residues" evidence="1">
    <location>
        <begin position="58"/>
        <end position="68"/>
    </location>
</feature>
<proteinExistence type="predicted"/>
<dbReference type="Pfam" id="PF06051">
    <property type="entry name" value="DUF928"/>
    <property type="match status" value="1"/>
</dbReference>
<accession>A0A6H1TZ75</accession>
<feature type="region of interest" description="Disordered" evidence="1">
    <location>
        <begin position="58"/>
        <end position="81"/>
    </location>
</feature>
<evidence type="ECO:0000256" key="2">
    <source>
        <dbReference type="SAM" id="SignalP"/>
    </source>
</evidence>
<organism evidence="3 4">
    <name type="scientific">Oxynema aestuarii AP17</name>
    <dbReference type="NCBI Taxonomy" id="2064643"/>
    <lineage>
        <taxon>Bacteria</taxon>
        <taxon>Bacillati</taxon>
        <taxon>Cyanobacteriota</taxon>
        <taxon>Cyanophyceae</taxon>
        <taxon>Oscillatoriophycideae</taxon>
        <taxon>Oscillatoriales</taxon>
        <taxon>Oscillatoriaceae</taxon>
        <taxon>Oxynema</taxon>
        <taxon>Oxynema aestuarii</taxon>
    </lineage>
</organism>
<reference evidence="3 4" key="1">
    <citation type="submission" date="2020-04" db="EMBL/GenBank/DDBJ databases">
        <authorList>
            <person name="Basu S."/>
            <person name="Maruthanayagam V."/>
            <person name="Chakraborty S."/>
            <person name="Pramanik A."/>
            <person name="Mukherjee J."/>
            <person name="Brink B."/>
        </authorList>
    </citation>
    <scope>NUCLEOTIDE SEQUENCE [LARGE SCALE GENOMIC DNA]</scope>
    <source>
        <strain evidence="3 4">AP17</strain>
    </source>
</reference>
<dbReference type="AlphaFoldDB" id="A0A6H1TZ75"/>
<evidence type="ECO:0000313" key="3">
    <source>
        <dbReference type="EMBL" id="QIZ71073.1"/>
    </source>
</evidence>